<feature type="compositionally biased region" description="Polar residues" evidence="1">
    <location>
        <begin position="127"/>
        <end position="141"/>
    </location>
</feature>
<gene>
    <name evidence="2" type="ORF">B0H17DRAFT_1132094</name>
</gene>
<keyword evidence="3" id="KW-1185">Reference proteome</keyword>
<reference evidence="2" key="1">
    <citation type="submission" date="2023-03" db="EMBL/GenBank/DDBJ databases">
        <title>Massive genome expansion in bonnet fungi (Mycena s.s.) driven by repeated elements and novel gene families across ecological guilds.</title>
        <authorList>
            <consortium name="Lawrence Berkeley National Laboratory"/>
            <person name="Harder C.B."/>
            <person name="Miyauchi S."/>
            <person name="Viragh M."/>
            <person name="Kuo A."/>
            <person name="Thoen E."/>
            <person name="Andreopoulos B."/>
            <person name="Lu D."/>
            <person name="Skrede I."/>
            <person name="Drula E."/>
            <person name="Henrissat B."/>
            <person name="Morin E."/>
            <person name="Kohler A."/>
            <person name="Barry K."/>
            <person name="LaButti K."/>
            <person name="Morin E."/>
            <person name="Salamov A."/>
            <person name="Lipzen A."/>
            <person name="Mereny Z."/>
            <person name="Hegedus B."/>
            <person name="Baldrian P."/>
            <person name="Stursova M."/>
            <person name="Weitz H."/>
            <person name="Taylor A."/>
            <person name="Grigoriev I.V."/>
            <person name="Nagy L.G."/>
            <person name="Martin F."/>
            <person name="Kauserud H."/>
        </authorList>
    </citation>
    <scope>NUCLEOTIDE SEQUENCE</scope>
    <source>
        <strain evidence="2">CBHHK067</strain>
    </source>
</reference>
<feature type="compositionally biased region" description="Low complexity" evidence="1">
    <location>
        <begin position="529"/>
        <end position="541"/>
    </location>
</feature>
<dbReference type="Proteomes" id="UP001221757">
    <property type="component" value="Unassembled WGS sequence"/>
</dbReference>
<feature type="compositionally biased region" description="Basic and acidic residues" evidence="1">
    <location>
        <begin position="95"/>
        <end position="115"/>
    </location>
</feature>
<feature type="compositionally biased region" description="Polar residues" evidence="1">
    <location>
        <begin position="62"/>
        <end position="78"/>
    </location>
</feature>
<dbReference type="AlphaFoldDB" id="A0AAD7DMZ4"/>
<evidence type="ECO:0000313" key="3">
    <source>
        <dbReference type="Proteomes" id="UP001221757"/>
    </source>
</evidence>
<proteinExistence type="predicted"/>
<feature type="region of interest" description="Disordered" evidence="1">
    <location>
        <begin position="514"/>
        <end position="574"/>
    </location>
</feature>
<evidence type="ECO:0000313" key="2">
    <source>
        <dbReference type="EMBL" id="KAJ7694092.1"/>
    </source>
</evidence>
<evidence type="ECO:0000256" key="1">
    <source>
        <dbReference type="SAM" id="MobiDB-lite"/>
    </source>
</evidence>
<accession>A0AAD7DMZ4</accession>
<dbReference type="EMBL" id="JARKIE010000043">
    <property type="protein sequence ID" value="KAJ7694092.1"/>
    <property type="molecule type" value="Genomic_DNA"/>
</dbReference>
<protein>
    <submittedName>
        <fullName evidence="2">Uncharacterized protein</fullName>
    </submittedName>
</protein>
<feature type="compositionally biased region" description="Polar residues" evidence="1">
    <location>
        <begin position="565"/>
        <end position="574"/>
    </location>
</feature>
<feature type="compositionally biased region" description="Polar residues" evidence="1">
    <location>
        <begin position="13"/>
        <end position="23"/>
    </location>
</feature>
<sequence>MSDTAPDAPTQPDEPTTPTSLTDRPSPPSVLSPHKVAKTSASDDVPAQLPSLRTNRELSSPPHKNSSTNLASRATSPTPRAGGNSPPLLSSGLNRHKDDKSGDDNDEREIEKELPDEGASPQPPHNPNTFMADTDQGSMGNRSGDDQRSPTAAADPPPPLCFPPVTIDNFIFPDEALFCALPPCNRSRNPHRRNPAFEIPSTGFTDKPARVTFQQSEGNFPRPVIDGKLAAANVPPEFVETLNEYRDDFLLVAPFLDGNHFIEAWGHENLSAGIANVLVNGGIAEPDNFDIIPLVPHEAVRGGDLYAPPFVLALKLDCPGLGDRLVSIATFAATQDLSFYIFEYDPDLRTWTIALFTVTSGGGRTKNGNYLRWVMARHILEDPEVRKAFERATGSTDKRHILARLLEFARMLDVVWNPHSRHWCVYAQPCTYDFDDWEAVHRTMRHTALHHKKSMITFSPIAARPDQAPWCLMCKNDDHLHYGCYFTKEDPDAWWGTKDQINRLVDSILAKKTKAKAAQGRGGAPGPAPLRGNGRGSLSSHGNGGGLSSETRGSDRGRGGAANRNCYTVPSTCR</sequence>
<organism evidence="2 3">
    <name type="scientific">Mycena rosella</name>
    <name type="common">Pink bonnet</name>
    <name type="synonym">Agaricus rosellus</name>
    <dbReference type="NCBI Taxonomy" id="1033263"/>
    <lineage>
        <taxon>Eukaryota</taxon>
        <taxon>Fungi</taxon>
        <taxon>Dikarya</taxon>
        <taxon>Basidiomycota</taxon>
        <taxon>Agaricomycotina</taxon>
        <taxon>Agaricomycetes</taxon>
        <taxon>Agaricomycetidae</taxon>
        <taxon>Agaricales</taxon>
        <taxon>Marasmiineae</taxon>
        <taxon>Mycenaceae</taxon>
        <taxon>Mycena</taxon>
    </lineage>
</organism>
<feature type="region of interest" description="Disordered" evidence="1">
    <location>
        <begin position="1"/>
        <end position="159"/>
    </location>
</feature>
<name>A0AAD7DMZ4_MYCRO</name>
<comment type="caution">
    <text evidence="2">The sequence shown here is derived from an EMBL/GenBank/DDBJ whole genome shotgun (WGS) entry which is preliminary data.</text>
</comment>